<comment type="caution">
    <text evidence="1">The sequence shown here is derived from an EMBL/GenBank/DDBJ whole genome shotgun (WGS) entry which is preliminary data.</text>
</comment>
<protein>
    <submittedName>
        <fullName evidence="1">HlyD family efflux transporter periplasmic adaptor subunit</fullName>
    </submittedName>
</protein>
<evidence type="ECO:0000313" key="2">
    <source>
        <dbReference type="Proteomes" id="UP001380953"/>
    </source>
</evidence>
<organism evidence="1 2">
    <name type="scientific">Saccharibacillus sacchari</name>
    <dbReference type="NCBI Taxonomy" id="456493"/>
    <lineage>
        <taxon>Bacteria</taxon>
        <taxon>Bacillati</taxon>
        <taxon>Bacillota</taxon>
        <taxon>Bacilli</taxon>
        <taxon>Bacillales</taxon>
        <taxon>Paenibacillaceae</taxon>
        <taxon>Saccharibacillus</taxon>
    </lineage>
</organism>
<keyword evidence="2" id="KW-1185">Reference proteome</keyword>
<dbReference type="EMBL" id="JBBKAR010000001">
    <property type="protein sequence ID" value="MEJ8302389.1"/>
    <property type="molecule type" value="Genomic_DNA"/>
</dbReference>
<gene>
    <name evidence="1" type="ORF">WKI47_00520</name>
</gene>
<accession>A0ACC6P643</accession>
<reference evidence="1" key="1">
    <citation type="submission" date="2024-03" db="EMBL/GenBank/DDBJ databases">
        <title>Whole genome sequecning of epiphytes from Marcgravia umbellata leaves.</title>
        <authorList>
            <person name="Kumar G."/>
            <person name="Savka M.A."/>
        </authorList>
    </citation>
    <scope>NUCLEOTIDE SEQUENCE</scope>
    <source>
        <strain evidence="1">RIT_BL5</strain>
    </source>
</reference>
<name>A0ACC6P643_9BACL</name>
<evidence type="ECO:0000313" key="1">
    <source>
        <dbReference type="EMBL" id="MEJ8302389.1"/>
    </source>
</evidence>
<sequence>MEMNRIGKAFKRKWIWVLLLFLAIAAWWIWSSMLSARSTEAQGLESLQTTSLEKGEITRTLLVSGSVRSQNSRNIYAPSSLKLTEVLVKEGDVVKAGQKLATLATADLVLDIKSAELNLQNSKESLKSAGTDNKNAIATAKGSVDSAALDVQTAQRQYDDTKAQAEKNPGTAVLSAQADVKTAERQLAITRGQAEATAGSALLSSKKDLEVAQRQYDTLLAQDQGQSGTTVVSAKKELDIAQRQYEALASQAKGNTGNTVLSAKKDLEVSQRAYDQLVAQGNFTPSVQSAKKDLEIAERAYRESQLPIESTPTVKTAKAELTSATNKYAQLQKGKPLSEQSALNRYNSAVDALNQAQSGANSQVNQATIAWQNADRESKAAAAAYEASKTAELPAGDPTLKSAADQANANFSEKQAALTAANQAQQDSIKSAQDNVNSSNLDYRQSVESSADALEQAKQAVDRAQISYDSALKSATDAKINAKDTWDKAKQAFDSVWNSSGDALTNAADALEKSKQAYDVALKGASESLVNAQDSLDKAKQAYDNAVSSSKESLTAARDTLDKAKQAYQNAGNTANEALAAAQESLEKSKLGYESALKNQSEAFATAATALERAQNSYESAQLNQQIAESKTDDAAQLSIELQQVSLDKLQKQLADTVITAPIAGTVTFKNATVDQYAAGLMFTIEDASKLTVSAAIGEADIGSMQVGQPALVQTDGTGEEEFTGKLSYVGASAVKNAAAGDSATAAAAVNTSVQFAANVDIDKADPRIRVGMNARLTIVLDQKKDVFSVPLDAVTSGDSGDIVYVLQKGQLRELPVTLGIQNDISVEIQSPQLSPGMTVVSAAQEANGLLMASPELKGEAASND</sequence>
<dbReference type="Proteomes" id="UP001380953">
    <property type="component" value="Unassembled WGS sequence"/>
</dbReference>
<proteinExistence type="predicted"/>